<evidence type="ECO:0000256" key="4">
    <source>
        <dbReference type="ARBA" id="ARBA00022989"/>
    </source>
</evidence>
<dbReference type="PANTHER" id="PTHR30572:SF4">
    <property type="entry name" value="ABC TRANSPORTER PERMEASE YTRF"/>
    <property type="match status" value="1"/>
</dbReference>
<feature type="transmembrane region" description="Helical" evidence="8">
    <location>
        <begin position="388"/>
        <end position="410"/>
    </location>
</feature>
<dbReference type="RefSeq" id="WP_134556844.1">
    <property type="nucleotide sequence ID" value="NZ_SOHK01000024.1"/>
</dbReference>
<comment type="similarity">
    <text evidence="6">Belongs to the ABC-4 integral membrane protein family.</text>
</comment>
<dbReference type="GO" id="GO:0022857">
    <property type="term" value="F:transmembrane transporter activity"/>
    <property type="evidence" value="ECO:0007669"/>
    <property type="project" value="TreeGrafter"/>
</dbReference>
<evidence type="ECO:0000256" key="2">
    <source>
        <dbReference type="ARBA" id="ARBA00022475"/>
    </source>
</evidence>
<feature type="domain" description="ABC3 transporter permease C-terminal" evidence="9">
    <location>
        <begin position="300"/>
        <end position="423"/>
    </location>
</feature>
<keyword evidence="5 8" id="KW-0472">Membrane</keyword>
<dbReference type="InterPro" id="IPR050250">
    <property type="entry name" value="Macrolide_Exporter_MacB"/>
</dbReference>
<protein>
    <submittedName>
        <fullName evidence="11">ABC transporter permease</fullName>
    </submittedName>
</protein>
<keyword evidence="12" id="KW-1185">Reference proteome</keyword>
<comment type="subcellular location">
    <subcellularLocation>
        <location evidence="1">Cell membrane</location>
        <topology evidence="1">Multi-pass membrane protein</topology>
    </subcellularLocation>
</comment>
<feature type="transmembrane region" description="Helical" evidence="8">
    <location>
        <begin position="342"/>
        <end position="368"/>
    </location>
</feature>
<keyword evidence="3 8" id="KW-0812">Transmembrane</keyword>
<evidence type="ECO:0000256" key="6">
    <source>
        <dbReference type="ARBA" id="ARBA00038076"/>
    </source>
</evidence>
<dbReference type="Pfam" id="PF02687">
    <property type="entry name" value="FtsX"/>
    <property type="match status" value="1"/>
</dbReference>
<organism evidence="11 12">
    <name type="scientific">Cryobacterium ruanii</name>
    <dbReference type="NCBI Taxonomy" id="1259197"/>
    <lineage>
        <taxon>Bacteria</taxon>
        <taxon>Bacillati</taxon>
        <taxon>Actinomycetota</taxon>
        <taxon>Actinomycetes</taxon>
        <taxon>Micrococcales</taxon>
        <taxon>Microbacteriaceae</taxon>
        <taxon>Cryobacterium</taxon>
    </lineage>
</organism>
<accession>A0A4R9AJH4</accession>
<evidence type="ECO:0000259" key="9">
    <source>
        <dbReference type="Pfam" id="PF02687"/>
    </source>
</evidence>
<dbReference type="GO" id="GO:0005886">
    <property type="term" value="C:plasma membrane"/>
    <property type="evidence" value="ECO:0007669"/>
    <property type="project" value="UniProtKB-SubCell"/>
</dbReference>
<name>A0A4R9AJH4_9MICO</name>
<feature type="domain" description="MacB-like periplasmic core" evidence="10">
    <location>
        <begin position="21"/>
        <end position="246"/>
    </location>
</feature>
<evidence type="ECO:0000256" key="3">
    <source>
        <dbReference type="ARBA" id="ARBA00022692"/>
    </source>
</evidence>
<feature type="transmembrane region" description="Helical" evidence="8">
    <location>
        <begin position="297"/>
        <end position="321"/>
    </location>
</feature>
<dbReference type="OrthoDB" id="9780560at2"/>
<dbReference type="PANTHER" id="PTHR30572">
    <property type="entry name" value="MEMBRANE COMPONENT OF TRANSPORTER-RELATED"/>
    <property type="match status" value="1"/>
</dbReference>
<keyword evidence="4 8" id="KW-1133">Transmembrane helix</keyword>
<dbReference type="InterPro" id="IPR025857">
    <property type="entry name" value="MacB_PCD"/>
</dbReference>
<dbReference type="InterPro" id="IPR003838">
    <property type="entry name" value="ABC3_permease_C"/>
</dbReference>
<evidence type="ECO:0000259" key="10">
    <source>
        <dbReference type="Pfam" id="PF12704"/>
    </source>
</evidence>
<evidence type="ECO:0000256" key="8">
    <source>
        <dbReference type="SAM" id="Phobius"/>
    </source>
</evidence>
<evidence type="ECO:0000256" key="5">
    <source>
        <dbReference type="ARBA" id="ARBA00023136"/>
    </source>
</evidence>
<sequence>MRIKDLVATAISNTFRSKLRTTLTVLAIFVGAFTLTLTNAVGAGVSQYVDAQVGALGSPDVFIITQATDASTAGDGPVEFDASSSASVASNQGPPGTTTKALTDADLVTIGATAGIESVDPIRSVQPDYIEYDSGTPYEFSINATSAVTTADLTAGAQLDGGASEAQLVLPDTFVLPLGFASAEDAVGASVSIGITDILGEKHTVDATVVGVSLESLLAAGAGANDALIAELADAQSSGIDTAVTSYGVAVAHFDTTLSADAITALKADLATAGYTARTIEDQLGAVQTVINGIVGVLNAFAVIALIAAAFGIINTLLMSVQERTREIGLMKAMGMSSGKVYTLFSLEAIVIGFLGSAIGAGVAIGLGSALSAALSQGLLSGLPGLNILLFEPASVTFVIGLVMLIAFLSGTLPAQRAAKQNPIESLRYE</sequence>
<reference evidence="11 12" key="1">
    <citation type="submission" date="2019-03" db="EMBL/GenBank/DDBJ databases">
        <title>Genomics of glacier-inhabiting Cryobacterium strains.</title>
        <authorList>
            <person name="Liu Q."/>
            <person name="Xin Y.-H."/>
        </authorList>
    </citation>
    <scope>NUCLEOTIDE SEQUENCE [LARGE SCALE GENOMIC DNA]</scope>
    <source>
        <strain evidence="11 12">Sr36</strain>
    </source>
</reference>
<keyword evidence="2" id="KW-1003">Cell membrane</keyword>
<proteinExistence type="inferred from homology"/>
<evidence type="ECO:0000313" key="12">
    <source>
        <dbReference type="Proteomes" id="UP000298154"/>
    </source>
</evidence>
<dbReference type="EMBL" id="SOHK01000024">
    <property type="protein sequence ID" value="TFD62975.1"/>
    <property type="molecule type" value="Genomic_DNA"/>
</dbReference>
<gene>
    <name evidence="11" type="ORF">E3T47_14920</name>
</gene>
<evidence type="ECO:0000313" key="11">
    <source>
        <dbReference type="EMBL" id="TFD62975.1"/>
    </source>
</evidence>
<dbReference type="Proteomes" id="UP000298154">
    <property type="component" value="Unassembled WGS sequence"/>
</dbReference>
<dbReference type="AlphaFoldDB" id="A0A4R9AJH4"/>
<feature type="region of interest" description="Disordered" evidence="7">
    <location>
        <begin position="81"/>
        <end position="100"/>
    </location>
</feature>
<feature type="compositionally biased region" description="Polar residues" evidence="7">
    <location>
        <begin position="82"/>
        <end position="100"/>
    </location>
</feature>
<evidence type="ECO:0000256" key="1">
    <source>
        <dbReference type="ARBA" id="ARBA00004651"/>
    </source>
</evidence>
<dbReference type="Pfam" id="PF12704">
    <property type="entry name" value="MacB_PCD"/>
    <property type="match status" value="1"/>
</dbReference>
<comment type="caution">
    <text evidence="11">The sequence shown here is derived from an EMBL/GenBank/DDBJ whole genome shotgun (WGS) entry which is preliminary data.</text>
</comment>
<evidence type="ECO:0000256" key="7">
    <source>
        <dbReference type="SAM" id="MobiDB-lite"/>
    </source>
</evidence>